<dbReference type="AlphaFoldDB" id="A0A6L2P590"/>
<dbReference type="GO" id="GO:0005886">
    <property type="term" value="C:plasma membrane"/>
    <property type="evidence" value="ECO:0007669"/>
    <property type="project" value="TreeGrafter"/>
</dbReference>
<keyword evidence="3" id="KW-0808">Transferase</keyword>
<proteinExistence type="predicted"/>
<dbReference type="Gene3D" id="1.10.510.10">
    <property type="entry name" value="Transferase(Phosphotransferase) domain 1"/>
    <property type="match status" value="1"/>
</dbReference>
<keyword evidence="3" id="KW-0675">Receptor</keyword>
<dbReference type="PROSITE" id="PS51257">
    <property type="entry name" value="PROKAR_LIPOPROTEIN"/>
    <property type="match status" value="1"/>
</dbReference>
<dbReference type="SUPFAM" id="SSF56112">
    <property type="entry name" value="Protein kinase-like (PK-like)"/>
    <property type="match status" value="1"/>
</dbReference>
<name>A0A6L2P590_TANCI</name>
<keyword evidence="1" id="KW-0547">Nucleotide-binding</keyword>
<dbReference type="GO" id="GO:0005524">
    <property type="term" value="F:ATP binding"/>
    <property type="evidence" value="ECO:0007669"/>
    <property type="project" value="UniProtKB-KW"/>
</dbReference>
<dbReference type="PANTHER" id="PTHR27005">
    <property type="entry name" value="WALL-ASSOCIATED RECEPTOR KINASE-LIKE 21"/>
    <property type="match status" value="1"/>
</dbReference>
<evidence type="ECO:0000256" key="1">
    <source>
        <dbReference type="ARBA" id="ARBA00022741"/>
    </source>
</evidence>
<sequence length="191" mass="21657">MYRGIVPTPVTTTSACIPDSMTIKANAFERLIDKATLAVAVAEKKKREQNGTASTTADQKRSSMSSDDENALNISTVLQGFFDAVGLLLRGMWIRKRHSRTWILFCYALMKLLTTGRFTAKSDVYAFGVVLIELSTRRKYAASIDSDEGLILRFQHLMKHNRMFEILDTRVVEEAWMNDVVLQFIVDKIKL</sequence>
<protein>
    <submittedName>
        <fullName evidence="3">Wall-associated receptor kinase-like 2</fullName>
    </submittedName>
</protein>
<dbReference type="PANTHER" id="PTHR27005:SF353">
    <property type="entry name" value="WALL-ASSOCIATED RECEPTOR KINASE-LIKE 22"/>
    <property type="match status" value="1"/>
</dbReference>
<organism evidence="3">
    <name type="scientific">Tanacetum cinerariifolium</name>
    <name type="common">Dalmatian daisy</name>
    <name type="synonym">Chrysanthemum cinerariifolium</name>
    <dbReference type="NCBI Taxonomy" id="118510"/>
    <lineage>
        <taxon>Eukaryota</taxon>
        <taxon>Viridiplantae</taxon>
        <taxon>Streptophyta</taxon>
        <taxon>Embryophyta</taxon>
        <taxon>Tracheophyta</taxon>
        <taxon>Spermatophyta</taxon>
        <taxon>Magnoliopsida</taxon>
        <taxon>eudicotyledons</taxon>
        <taxon>Gunneridae</taxon>
        <taxon>Pentapetalae</taxon>
        <taxon>asterids</taxon>
        <taxon>campanulids</taxon>
        <taxon>Asterales</taxon>
        <taxon>Asteraceae</taxon>
        <taxon>Asteroideae</taxon>
        <taxon>Anthemideae</taxon>
        <taxon>Anthemidinae</taxon>
        <taxon>Tanacetum</taxon>
    </lineage>
</organism>
<comment type="caution">
    <text evidence="3">The sequence shown here is derived from an EMBL/GenBank/DDBJ whole genome shotgun (WGS) entry which is preliminary data.</text>
</comment>
<dbReference type="InterPro" id="IPR045274">
    <property type="entry name" value="WAK-like"/>
</dbReference>
<reference evidence="3" key="1">
    <citation type="journal article" date="2019" name="Sci. Rep.">
        <title>Draft genome of Tanacetum cinerariifolium, the natural source of mosquito coil.</title>
        <authorList>
            <person name="Yamashiro T."/>
            <person name="Shiraishi A."/>
            <person name="Satake H."/>
            <person name="Nakayama K."/>
        </authorList>
    </citation>
    <scope>NUCLEOTIDE SEQUENCE</scope>
</reference>
<dbReference type="GO" id="GO:0007166">
    <property type="term" value="P:cell surface receptor signaling pathway"/>
    <property type="evidence" value="ECO:0007669"/>
    <property type="project" value="InterPro"/>
</dbReference>
<gene>
    <name evidence="3" type="ORF">Tci_065484</name>
</gene>
<evidence type="ECO:0000256" key="2">
    <source>
        <dbReference type="ARBA" id="ARBA00022840"/>
    </source>
</evidence>
<dbReference type="GO" id="GO:0004674">
    <property type="term" value="F:protein serine/threonine kinase activity"/>
    <property type="evidence" value="ECO:0007669"/>
    <property type="project" value="TreeGrafter"/>
</dbReference>
<keyword evidence="3" id="KW-0418">Kinase</keyword>
<dbReference type="EMBL" id="BKCJ010010869">
    <property type="protein sequence ID" value="GEU93506.1"/>
    <property type="molecule type" value="Genomic_DNA"/>
</dbReference>
<dbReference type="InterPro" id="IPR011009">
    <property type="entry name" value="Kinase-like_dom_sf"/>
</dbReference>
<accession>A0A6L2P590</accession>
<keyword evidence="2" id="KW-0067">ATP-binding</keyword>
<evidence type="ECO:0000313" key="3">
    <source>
        <dbReference type="EMBL" id="GEU93506.1"/>
    </source>
</evidence>